<dbReference type="Proteomes" id="UP000434475">
    <property type="component" value="Unassembled WGS sequence"/>
</dbReference>
<sequence length="182" mass="20522">MLHRNPSFLPDFDPSQFRVLNPKLISYSTSELRIFSRRLSFNQAAIIELNYPTHVCLCSTYDGQQIVLKAFSEAELRTVQELSLPFYERDSSRPQKRISLGNKALADSVRMTMGWEGLPAMKVKGVFYSSHRLLLFDLCQAVPVTQKTPVAKIVPLTEYPTFEDVARSLPPQLVALPASNCG</sequence>
<protein>
    <submittedName>
        <fullName evidence="1">Uncharacterized protein</fullName>
    </submittedName>
</protein>
<evidence type="ECO:0000313" key="2">
    <source>
        <dbReference type="Proteomes" id="UP000434475"/>
    </source>
</evidence>
<name>A0A6I2R3R0_FLAPL</name>
<dbReference type="AlphaFoldDB" id="A0A6I2R3R0"/>
<reference evidence="1 2" key="1">
    <citation type="journal article" date="2019" name="Nat. Med.">
        <title>A library of human gut bacterial isolates paired with longitudinal multiomics data enables mechanistic microbiome research.</title>
        <authorList>
            <person name="Poyet M."/>
            <person name="Groussin M."/>
            <person name="Gibbons S.M."/>
            <person name="Avila-Pacheco J."/>
            <person name="Jiang X."/>
            <person name="Kearney S.M."/>
            <person name="Perrotta A.R."/>
            <person name="Berdy B."/>
            <person name="Zhao S."/>
            <person name="Lieberman T.D."/>
            <person name="Swanson P.K."/>
            <person name="Smith M."/>
            <person name="Roesemann S."/>
            <person name="Alexander J.E."/>
            <person name="Rich S.A."/>
            <person name="Livny J."/>
            <person name="Vlamakis H."/>
            <person name="Clish C."/>
            <person name="Bullock K."/>
            <person name="Deik A."/>
            <person name="Scott J."/>
            <person name="Pierce K.A."/>
            <person name="Xavier R.J."/>
            <person name="Alm E.J."/>
        </authorList>
    </citation>
    <scope>NUCLEOTIDE SEQUENCE [LARGE SCALE GENOMIC DNA]</scope>
    <source>
        <strain evidence="1 2">BIOML-A2</strain>
    </source>
</reference>
<proteinExistence type="predicted"/>
<dbReference type="EMBL" id="WKPR01000013">
    <property type="protein sequence ID" value="MSB20519.1"/>
    <property type="molecule type" value="Genomic_DNA"/>
</dbReference>
<organism evidence="1 2">
    <name type="scientific">Flavonifractor plautii</name>
    <name type="common">Fusobacterium plautii</name>
    <dbReference type="NCBI Taxonomy" id="292800"/>
    <lineage>
        <taxon>Bacteria</taxon>
        <taxon>Bacillati</taxon>
        <taxon>Bacillota</taxon>
        <taxon>Clostridia</taxon>
        <taxon>Eubacteriales</taxon>
        <taxon>Oscillospiraceae</taxon>
        <taxon>Flavonifractor</taxon>
    </lineage>
</organism>
<comment type="caution">
    <text evidence="1">The sequence shown here is derived from an EMBL/GenBank/DDBJ whole genome shotgun (WGS) entry which is preliminary data.</text>
</comment>
<evidence type="ECO:0000313" key="1">
    <source>
        <dbReference type="EMBL" id="MSB20519.1"/>
    </source>
</evidence>
<accession>A0A6I2R3R0</accession>
<dbReference type="RefSeq" id="WP_172697748.1">
    <property type="nucleotide sequence ID" value="NZ_JAQLWY010000015.1"/>
</dbReference>
<gene>
    <name evidence="1" type="ORF">GKE97_13460</name>
</gene>